<proteinExistence type="predicted"/>
<keyword evidence="4" id="KW-0808">Transferase</keyword>
<dbReference type="Proteomes" id="UP000182108">
    <property type="component" value="Unassembled WGS sequence"/>
</dbReference>
<accession>A0A0K6IQF9</accession>
<dbReference type="GO" id="GO:0005524">
    <property type="term" value="F:ATP binding"/>
    <property type="evidence" value="ECO:0007669"/>
    <property type="project" value="UniProtKB-KW"/>
</dbReference>
<keyword evidence="2" id="KW-0547">Nucleotide-binding</keyword>
<dbReference type="CDD" id="cd01673">
    <property type="entry name" value="dNK"/>
    <property type="match status" value="1"/>
</dbReference>
<dbReference type="InterPro" id="IPR050566">
    <property type="entry name" value="Deoxyribonucleoside_kinase"/>
</dbReference>
<sequence length="212" mass="24547">MLDKARYLVIEGPIGCGKTRLAQKLAEALTLQPALEAPERNPFIARFYQHRERWALPLQLDFLFQRLEALSSVSQMLAAGQRVVSDFMLQKDTLFAELNLEADEYALYRRIQERIVPANLPKPDLVVYLQARPETLAERVERRAWAAERGISLDYLTDVCAAYARFFYEYDASPLFILDAEVLDPIHESGDFALVLERLREMRSHREYFGYA</sequence>
<dbReference type="GO" id="GO:0019136">
    <property type="term" value="F:deoxynucleoside kinase activity"/>
    <property type="evidence" value="ECO:0007669"/>
    <property type="project" value="InterPro"/>
</dbReference>
<dbReference type="AlphaFoldDB" id="A0A0K6IQF9"/>
<reference evidence="5" key="1">
    <citation type="submission" date="2015-08" db="EMBL/GenBank/DDBJ databases">
        <authorList>
            <person name="Babu N.S."/>
            <person name="Beckwith C.J."/>
            <person name="Beseler K.G."/>
            <person name="Brison A."/>
            <person name="Carone J.V."/>
            <person name="Caskin T.P."/>
            <person name="Diamond M."/>
            <person name="Durham M.E."/>
            <person name="Foxe J.M."/>
            <person name="Go M."/>
            <person name="Henderson B.A."/>
            <person name="Jones I.B."/>
            <person name="McGettigan J.A."/>
            <person name="Micheletti S.J."/>
            <person name="Nasrallah M.E."/>
            <person name="Ortiz D."/>
            <person name="Piller C.R."/>
            <person name="Privatt S.R."/>
            <person name="Schneider S.L."/>
            <person name="Sharp S."/>
            <person name="Smith T.C."/>
            <person name="Stanton J.D."/>
            <person name="Ullery H.E."/>
            <person name="Wilson R.J."/>
            <person name="Serrano M.G."/>
            <person name="Buck G."/>
            <person name="Lee V."/>
            <person name="Wang Y."/>
            <person name="Carvalho R."/>
            <person name="Voegtly L."/>
            <person name="Shi R."/>
            <person name="Duckworth R."/>
            <person name="Johnson A."/>
            <person name="Loviza R."/>
            <person name="Walstead R."/>
            <person name="Shah Z."/>
            <person name="Kiflezghi M."/>
            <person name="Wade K."/>
            <person name="Ball S.L."/>
            <person name="Bradley K.W."/>
            <person name="Asai D.J."/>
            <person name="Bowman C.A."/>
            <person name="Russell D.A."/>
            <person name="Pope W.H."/>
            <person name="Jacobs-Sera D."/>
            <person name="Hendrix R.W."/>
            <person name="Hatfull G.F."/>
        </authorList>
    </citation>
    <scope>NUCLEOTIDE SEQUENCE [LARGE SCALE GENOMIC DNA]</scope>
    <source>
        <strain evidence="5">JCM 19170</strain>
    </source>
</reference>
<dbReference type="InterPro" id="IPR027417">
    <property type="entry name" value="P-loop_NTPase"/>
</dbReference>
<feature type="binding site" evidence="2">
    <location>
        <begin position="139"/>
        <end position="143"/>
    </location>
    <ligand>
        <name>ATP</name>
        <dbReference type="ChEBI" id="CHEBI:30616"/>
    </ligand>
</feature>
<evidence type="ECO:0000259" key="3">
    <source>
        <dbReference type="Pfam" id="PF01712"/>
    </source>
</evidence>
<dbReference type="OrthoDB" id="9776634at2"/>
<gene>
    <name evidence="4" type="ORF">Ga0061068_101321</name>
</gene>
<name>A0A0K6IQF9_9PROT</name>
<dbReference type="InterPro" id="IPR002624">
    <property type="entry name" value="DCK/DGK"/>
</dbReference>
<dbReference type="PIRSF" id="PIRSF000705">
    <property type="entry name" value="DNK"/>
    <property type="match status" value="1"/>
</dbReference>
<dbReference type="GO" id="GO:0005737">
    <property type="term" value="C:cytoplasm"/>
    <property type="evidence" value="ECO:0007669"/>
    <property type="project" value="TreeGrafter"/>
</dbReference>
<evidence type="ECO:0000256" key="2">
    <source>
        <dbReference type="PIRSR" id="PIRSR000705-3"/>
    </source>
</evidence>
<feature type="domain" description="Deoxynucleoside kinase" evidence="3">
    <location>
        <begin position="8"/>
        <end position="192"/>
    </location>
</feature>
<dbReference type="InterPro" id="IPR031314">
    <property type="entry name" value="DNK_dom"/>
</dbReference>
<keyword evidence="2" id="KW-0067">ATP-binding</keyword>
<dbReference type="EMBL" id="CYHH01000001">
    <property type="protein sequence ID" value="CUB05336.1"/>
    <property type="molecule type" value="Genomic_DNA"/>
</dbReference>
<dbReference type="Pfam" id="PF01712">
    <property type="entry name" value="dNK"/>
    <property type="match status" value="1"/>
</dbReference>
<evidence type="ECO:0000313" key="4">
    <source>
        <dbReference type="EMBL" id="CUB05336.1"/>
    </source>
</evidence>
<keyword evidence="4" id="KW-0418">Kinase</keyword>
<dbReference type="SUPFAM" id="SSF52540">
    <property type="entry name" value="P-loop containing nucleoside triphosphate hydrolases"/>
    <property type="match status" value="1"/>
</dbReference>
<evidence type="ECO:0000313" key="5">
    <source>
        <dbReference type="Proteomes" id="UP000182108"/>
    </source>
</evidence>
<evidence type="ECO:0000256" key="1">
    <source>
        <dbReference type="PIRSR" id="PIRSR000705-1"/>
    </source>
</evidence>
<organism evidence="4 5">
    <name type="scientific">Tepidiphilus thermophilus</name>
    <dbReference type="NCBI Taxonomy" id="876478"/>
    <lineage>
        <taxon>Bacteria</taxon>
        <taxon>Pseudomonadati</taxon>
        <taxon>Pseudomonadota</taxon>
        <taxon>Hydrogenophilia</taxon>
        <taxon>Hydrogenophilales</taxon>
        <taxon>Hydrogenophilaceae</taxon>
        <taxon>Tepidiphilus</taxon>
    </lineage>
</organism>
<dbReference type="PANTHER" id="PTHR10513:SF46">
    <property type="entry name" value="DEOXYGUANOSINE KINASE"/>
    <property type="match status" value="1"/>
</dbReference>
<dbReference type="RefSeq" id="WP_055422683.1">
    <property type="nucleotide sequence ID" value="NZ_CYHH01000001.1"/>
</dbReference>
<dbReference type="Gene3D" id="3.40.50.300">
    <property type="entry name" value="P-loop containing nucleotide triphosphate hydrolases"/>
    <property type="match status" value="1"/>
</dbReference>
<protein>
    <submittedName>
        <fullName evidence="4">Deoxyadenosine/deoxycytidine kinase</fullName>
    </submittedName>
</protein>
<dbReference type="PANTHER" id="PTHR10513">
    <property type="entry name" value="DEOXYNUCLEOSIDE KINASE"/>
    <property type="match status" value="1"/>
</dbReference>
<feature type="active site" description="Proton acceptor" evidence="1">
    <location>
        <position position="86"/>
    </location>
</feature>
<keyword evidence="5" id="KW-1185">Reference proteome</keyword>